<dbReference type="EMBL" id="QNRR01000004">
    <property type="protein sequence ID" value="RBP44436.1"/>
    <property type="molecule type" value="Genomic_DNA"/>
</dbReference>
<dbReference type="AlphaFoldDB" id="A0A366HNS6"/>
<keyword evidence="3" id="KW-1185">Reference proteome</keyword>
<proteinExistence type="predicted"/>
<gene>
    <name evidence="2" type="ORF">DES53_104256</name>
</gene>
<accession>A0A366HNS6</accession>
<evidence type="ECO:0000313" key="3">
    <source>
        <dbReference type="Proteomes" id="UP000253426"/>
    </source>
</evidence>
<feature type="signal peptide" evidence="1">
    <location>
        <begin position="1"/>
        <end position="25"/>
    </location>
</feature>
<evidence type="ECO:0000313" key="2">
    <source>
        <dbReference type="EMBL" id="RBP44436.1"/>
    </source>
</evidence>
<reference evidence="2 3" key="1">
    <citation type="submission" date="2018-06" db="EMBL/GenBank/DDBJ databases">
        <title>Genomic Encyclopedia of Type Strains, Phase IV (KMG-IV): sequencing the most valuable type-strain genomes for metagenomic binning, comparative biology and taxonomic classification.</title>
        <authorList>
            <person name="Goeker M."/>
        </authorList>
    </citation>
    <scope>NUCLEOTIDE SEQUENCE [LARGE SCALE GENOMIC DNA]</scope>
    <source>
        <strain evidence="2 3">DSM 25532</strain>
    </source>
</reference>
<organism evidence="2 3">
    <name type="scientific">Roseimicrobium gellanilyticum</name>
    <dbReference type="NCBI Taxonomy" id="748857"/>
    <lineage>
        <taxon>Bacteria</taxon>
        <taxon>Pseudomonadati</taxon>
        <taxon>Verrucomicrobiota</taxon>
        <taxon>Verrucomicrobiia</taxon>
        <taxon>Verrucomicrobiales</taxon>
        <taxon>Verrucomicrobiaceae</taxon>
        <taxon>Roseimicrobium</taxon>
    </lineage>
</organism>
<dbReference type="RefSeq" id="WP_147263398.1">
    <property type="nucleotide sequence ID" value="NZ_QNRR01000004.1"/>
</dbReference>
<comment type="caution">
    <text evidence="2">The sequence shown here is derived from an EMBL/GenBank/DDBJ whole genome shotgun (WGS) entry which is preliminary data.</text>
</comment>
<feature type="chain" id="PRO_5016834607" description="Lipoprotein" evidence="1">
    <location>
        <begin position="26"/>
        <end position="86"/>
    </location>
</feature>
<dbReference type="Proteomes" id="UP000253426">
    <property type="component" value="Unassembled WGS sequence"/>
</dbReference>
<sequence>MKKTRFFILASLAAATLGLSSCVVDDDYDGGYAYVERPYYRDYYYGPRPRYYHRTYSDGYYHHGPIGHVRGNLHAARADVHNAIFH</sequence>
<keyword evidence="1" id="KW-0732">Signal</keyword>
<evidence type="ECO:0000256" key="1">
    <source>
        <dbReference type="SAM" id="SignalP"/>
    </source>
</evidence>
<protein>
    <recommendedName>
        <fullName evidence="4">Lipoprotein</fullName>
    </recommendedName>
</protein>
<evidence type="ECO:0008006" key="4">
    <source>
        <dbReference type="Google" id="ProtNLM"/>
    </source>
</evidence>
<name>A0A366HNS6_9BACT</name>
<dbReference type="PROSITE" id="PS51257">
    <property type="entry name" value="PROKAR_LIPOPROTEIN"/>
    <property type="match status" value="1"/>
</dbReference>